<sequence length="906" mass="97963">MPEQIQIRQQSLRYADIQEITAASGLDLATLPYVIRILLENLCRHKAWGSNITEGEVGALLKWNEHIGAELPLHVARVILPDSSGLPVLQDLAALRDAVARHNGDPGAVDTRIPVDLVVDHSLQVDNWGHANAMPLNLRREFERNRERYEFLKWAQQAFRGLRVFPPGTGIIHQVNLEYIASVVMKEQRQDGTWLYPDFVIGGDSHTPMVNALGVLGWGVGGIDAEAALLGHAYTFPIPEVVGVRLVGGVAAPALTTDAALLITQALRKAGVAGSMVEFFGPALPALSVQERATIANMAPEYGATCGFFPVDDRTLEYLRNSGRKPEHIELIEAYCKANGLFRPSPEHRPQYSRVLEIDLSDAMPSMAGPRRPQDRMPIDAVARDFKQRLGKPLSEGGFGVPDIAPHPASAHPRGIGDLGHGAVVLAAITSCTNTSNPSVMLAAGLLARKAVERGLQVPPWVKTSLAPGSRTVTRYLGEAGLLEPLAQLGFHLIGYGCTTCGGKSGPLDEAVAAQIENKGLVVAAALSGNRNFEGRIHKLIRANYIGAPPLVVAYALAGRIDIDFDSEPLGHDPDGNAVHLRDVWPAPQEIAALLPLASKPETFQETYLAEDLDTEIWRNMRAPEGLLFPWNPDSHYLVEPPFFERLPDRDGLARLARGLEATRVLAAFGDSLTTDHISPGGEIPGDTPAGQYLLAAGIAPRDFNSYVARRCNHRVMTRATFANIRIKNLLVPEVEGGVTRHFPDGETMTIFDAAMRYQQEGRGVIVLAGKEYGTGSSRDWAAKGSALLGIRAVIAESYERIHRANLVGMGILPLAFLEGQGWRQLGLAGNESFHFENVEAGVRDGALITVVARDGGRETRFQARPQVLTAAERHLIAEGGIPSSVLRGFLNDAAEAGAASRDSNT</sequence>
<comment type="catalytic activity">
    <reaction evidence="9 10">
        <text>citrate = D-threo-isocitrate</text>
        <dbReference type="Rhea" id="RHEA:10336"/>
        <dbReference type="ChEBI" id="CHEBI:15562"/>
        <dbReference type="ChEBI" id="CHEBI:16947"/>
        <dbReference type="EC" id="4.2.1.3"/>
    </reaction>
</comment>
<dbReference type="GO" id="GO:0046872">
    <property type="term" value="F:metal ion binding"/>
    <property type="evidence" value="ECO:0007669"/>
    <property type="project" value="UniProtKB-KW"/>
</dbReference>
<evidence type="ECO:0000256" key="7">
    <source>
        <dbReference type="ARBA" id="ARBA00023014"/>
    </source>
</evidence>
<reference evidence="13 14" key="1">
    <citation type="submission" date="2020-07" db="EMBL/GenBank/DDBJ databases">
        <title>Taxonomic revisions and descriptions of new bacterial species based on genomic comparisons in the high-G+C-content subgroup of the family Alcaligenaceae.</title>
        <authorList>
            <person name="Szabo A."/>
            <person name="Felfoldi T."/>
        </authorList>
    </citation>
    <scope>NUCLEOTIDE SEQUENCE [LARGE SCALE GENOMIC DNA]</scope>
    <source>
        <strain evidence="13 14">LMG 24012</strain>
    </source>
</reference>
<keyword evidence="14" id="KW-1185">Reference proteome</keyword>
<dbReference type="InterPro" id="IPR006249">
    <property type="entry name" value="Aconitase/IRP2"/>
</dbReference>
<evidence type="ECO:0000313" key="14">
    <source>
        <dbReference type="Proteomes" id="UP000559809"/>
    </source>
</evidence>
<dbReference type="EMBL" id="JACCEM010000004">
    <property type="protein sequence ID" value="NYT49235.1"/>
    <property type="molecule type" value="Genomic_DNA"/>
</dbReference>
<keyword evidence="7 10" id="KW-0411">Iron-sulfur</keyword>
<evidence type="ECO:0000256" key="9">
    <source>
        <dbReference type="ARBA" id="ARBA00023501"/>
    </source>
</evidence>
<dbReference type="CDD" id="cd01580">
    <property type="entry name" value="AcnA_IRP_Swivel"/>
    <property type="match status" value="1"/>
</dbReference>
<dbReference type="InterPro" id="IPR044137">
    <property type="entry name" value="AcnA_IRP_Swivel"/>
</dbReference>
<keyword evidence="4 10" id="KW-0004">4Fe-4S</keyword>
<dbReference type="InterPro" id="IPR015928">
    <property type="entry name" value="Aconitase/3IPM_dehydase_swvl"/>
</dbReference>
<dbReference type="Pfam" id="PF00694">
    <property type="entry name" value="Aconitase_C"/>
    <property type="match status" value="1"/>
</dbReference>
<accession>A0A853FTL1</accession>
<dbReference type="GO" id="GO:0003994">
    <property type="term" value="F:aconitate hydratase activity"/>
    <property type="evidence" value="ECO:0007669"/>
    <property type="project" value="UniProtKB-EC"/>
</dbReference>
<feature type="domain" description="Aconitase A/isopropylmalate dehydratase small subunit swivel" evidence="12">
    <location>
        <begin position="692"/>
        <end position="819"/>
    </location>
</feature>
<dbReference type="PRINTS" id="PR00415">
    <property type="entry name" value="ACONITASE"/>
</dbReference>
<evidence type="ECO:0000256" key="10">
    <source>
        <dbReference type="RuleBase" id="RU361275"/>
    </source>
</evidence>
<dbReference type="NCBIfam" id="NF009520">
    <property type="entry name" value="PRK12881.1"/>
    <property type="match status" value="1"/>
</dbReference>
<dbReference type="SUPFAM" id="SSF53732">
    <property type="entry name" value="Aconitase iron-sulfur domain"/>
    <property type="match status" value="1"/>
</dbReference>
<dbReference type="InterPro" id="IPR036008">
    <property type="entry name" value="Aconitase_4Fe-4S_dom"/>
</dbReference>
<evidence type="ECO:0000259" key="11">
    <source>
        <dbReference type="Pfam" id="PF00330"/>
    </source>
</evidence>
<evidence type="ECO:0000256" key="6">
    <source>
        <dbReference type="ARBA" id="ARBA00023004"/>
    </source>
</evidence>
<dbReference type="InterPro" id="IPR015931">
    <property type="entry name" value="Acnase/IPM_dHydase_lsu_aba_1/3"/>
</dbReference>
<dbReference type="Gene3D" id="3.20.19.10">
    <property type="entry name" value="Aconitase, domain 4"/>
    <property type="match status" value="1"/>
</dbReference>
<dbReference type="Gene3D" id="3.30.499.10">
    <property type="entry name" value="Aconitase, domain 3"/>
    <property type="match status" value="2"/>
</dbReference>
<organism evidence="13 14">
    <name type="scientific">Parapusillimonas granuli</name>
    <dbReference type="NCBI Taxonomy" id="380911"/>
    <lineage>
        <taxon>Bacteria</taxon>
        <taxon>Pseudomonadati</taxon>
        <taxon>Pseudomonadota</taxon>
        <taxon>Betaproteobacteria</taxon>
        <taxon>Burkholderiales</taxon>
        <taxon>Alcaligenaceae</taxon>
        <taxon>Parapusillimonas</taxon>
    </lineage>
</organism>
<dbReference type="AlphaFoldDB" id="A0A853FTL1"/>
<dbReference type="NCBIfam" id="TIGR01341">
    <property type="entry name" value="aconitase_1"/>
    <property type="match status" value="1"/>
</dbReference>
<dbReference type="PANTHER" id="PTHR11670">
    <property type="entry name" value="ACONITASE/IRON-RESPONSIVE ELEMENT FAMILY MEMBER"/>
    <property type="match status" value="1"/>
</dbReference>
<comment type="cofactor">
    <cofactor evidence="1">
        <name>[4Fe-4S] cluster</name>
        <dbReference type="ChEBI" id="CHEBI:49883"/>
    </cofactor>
</comment>
<keyword evidence="5" id="KW-0479">Metal-binding</keyword>
<dbReference type="Gene3D" id="6.10.190.10">
    <property type="match status" value="1"/>
</dbReference>
<dbReference type="GO" id="GO:0006099">
    <property type="term" value="P:tricarboxylic acid cycle"/>
    <property type="evidence" value="ECO:0007669"/>
    <property type="project" value="UniProtKB-UniPathway"/>
</dbReference>
<dbReference type="UniPathway" id="UPA00223">
    <property type="reaction ID" value="UER00718"/>
</dbReference>
<dbReference type="NCBIfam" id="NF006757">
    <property type="entry name" value="PRK09277.1"/>
    <property type="match status" value="1"/>
</dbReference>
<dbReference type="Pfam" id="PF00330">
    <property type="entry name" value="Aconitase"/>
    <property type="match status" value="1"/>
</dbReference>
<comment type="similarity">
    <text evidence="3 10">Belongs to the aconitase/IPM isomerase family.</text>
</comment>
<comment type="function">
    <text evidence="10">Catalyzes the isomerization of citrate to isocitrate via cis-aconitate.</text>
</comment>
<evidence type="ECO:0000256" key="3">
    <source>
        <dbReference type="ARBA" id="ARBA00007185"/>
    </source>
</evidence>
<evidence type="ECO:0000256" key="8">
    <source>
        <dbReference type="ARBA" id="ARBA00023239"/>
    </source>
</evidence>
<dbReference type="SUPFAM" id="SSF52016">
    <property type="entry name" value="LeuD/IlvD-like"/>
    <property type="match status" value="1"/>
</dbReference>
<evidence type="ECO:0000256" key="2">
    <source>
        <dbReference type="ARBA" id="ARBA00004717"/>
    </source>
</evidence>
<feature type="domain" description="Aconitase/3-isopropylmalate dehydratase large subunit alpha/beta/alpha" evidence="11">
    <location>
        <begin position="63"/>
        <end position="559"/>
    </location>
</feature>
<evidence type="ECO:0000256" key="5">
    <source>
        <dbReference type="ARBA" id="ARBA00022723"/>
    </source>
</evidence>
<evidence type="ECO:0000259" key="12">
    <source>
        <dbReference type="Pfam" id="PF00694"/>
    </source>
</evidence>
<gene>
    <name evidence="13" type="primary">acnA</name>
    <name evidence="13" type="ORF">H0A72_07920</name>
</gene>
<dbReference type="RefSeq" id="WP_180154545.1">
    <property type="nucleotide sequence ID" value="NZ_JACCEM010000004.1"/>
</dbReference>
<dbReference type="InterPro" id="IPR000573">
    <property type="entry name" value="AconitaseA/IPMdHydase_ssu_swvl"/>
</dbReference>
<keyword evidence="8 10" id="KW-0456">Lyase</keyword>
<evidence type="ECO:0000313" key="13">
    <source>
        <dbReference type="EMBL" id="NYT49235.1"/>
    </source>
</evidence>
<dbReference type="EC" id="4.2.1.3" evidence="10"/>
<dbReference type="InterPro" id="IPR001030">
    <property type="entry name" value="Acoase/IPM_deHydtase_lsu_aba"/>
</dbReference>
<keyword evidence="6 10" id="KW-0408">Iron</keyword>
<dbReference type="FunFam" id="3.20.19.10:FF:000001">
    <property type="entry name" value="Aconitate hydratase"/>
    <property type="match status" value="1"/>
</dbReference>
<proteinExistence type="inferred from homology"/>
<comment type="caution">
    <text evidence="13">The sequence shown here is derived from an EMBL/GenBank/DDBJ whole genome shotgun (WGS) entry which is preliminary data.</text>
</comment>
<evidence type="ECO:0000256" key="1">
    <source>
        <dbReference type="ARBA" id="ARBA00001966"/>
    </source>
</evidence>
<dbReference type="InterPro" id="IPR018136">
    <property type="entry name" value="Aconitase_4Fe-4S_BS"/>
</dbReference>
<dbReference type="Proteomes" id="UP000559809">
    <property type="component" value="Unassembled WGS sequence"/>
</dbReference>
<dbReference type="PROSITE" id="PS00450">
    <property type="entry name" value="ACONITASE_1"/>
    <property type="match status" value="1"/>
</dbReference>
<comment type="pathway">
    <text evidence="2">Carbohydrate metabolism; tricarboxylic acid cycle; isocitrate from oxaloacetate: step 2/2.</text>
</comment>
<protein>
    <recommendedName>
        <fullName evidence="10">Aconitate hydratase</fullName>
        <shortName evidence="10">Aconitase</shortName>
        <ecNumber evidence="10">4.2.1.3</ecNumber>
    </recommendedName>
</protein>
<name>A0A853FTL1_9BURK</name>
<dbReference type="GO" id="GO:0051539">
    <property type="term" value="F:4 iron, 4 sulfur cluster binding"/>
    <property type="evidence" value="ECO:0007669"/>
    <property type="project" value="UniProtKB-KW"/>
</dbReference>
<evidence type="ECO:0000256" key="4">
    <source>
        <dbReference type="ARBA" id="ARBA00022485"/>
    </source>
</evidence>